<dbReference type="EMBL" id="CP020370">
    <property type="protein sequence ID" value="AUB83882.1"/>
    <property type="molecule type" value="Genomic_DNA"/>
</dbReference>
<dbReference type="GO" id="GO:0016787">
    <property type="term" value="F:hydrolase activity"/>
    <property type="evidence" value="ECO:0007669"/>
    <property type="project" value="UniProtKB-KW"/>
</dbReference>
<protein>
    <submittedName>
        <fullName evidence="5">HAD family hydrolase</fullName>
    </submittedName>
</protein>
<reference evidence="5 6" key="1">
    <citation type="submission" date="2017-03" db="EMBL/GenBank/DDBJ databases">
        <title>Complete genome sequence of Candidatus 'Thiodictyon syntrophicum' sp. nov. strain Cad16T, a photolithoautotroph purple sulfur bacterium isolated from an alpine meromictic lake.</title>
        <authorList>
            <person name="Luedin S.M."/>
            <person name="Pothier J.F."/>
            <person name="Danza F."/>
            <person name="Storelli N."/>
            <person name="Wittwer M."/>
            <person name="Tonolla M."/>
        </authorList>
    </citation>
    <scope>NUCLEOTIDE SEQUENCE [LARGE SCALE GENOMIC DNA]</scope>
    <source>
        <strain evidence="5 6">Cad16T</strain>
    </source>
</reference>
<dbReference type="InterPro" id="IPR051600">
    <property type="entry name" value="Beta-PGM-like"/>
</dbReference>
<keyword evidence="4" id="KW-0460">Magnesium</keyword>
<comment type="similarity">
    <text evidence="2">Belongs to the HAD-like hydrolase superfamily. CbbY/CbbZ/Gph/YieH family.</text>
</comment>
<dbReference type="Gene3D" id="3.40.50.1000">
    <property type="entry name" value="HAD superfamily/HAD-like"/>
    <property type="match status" value="1"/>
</dbReference>
<dbReference type="PRINTS" id="PR00413">
    <property type="entry name" value="HADHALOGNASE"/>
</dbReference>
<dbReference type="KEGG" id="tsy:THSYN_25015"/>
<sequence>MTRIKAVVFDMDGVLIEAKDWHYAALNRALGLFGFGISRYDHLVTYDGLPTRRKLEMLTREQGLPAMLHDFINELKQLYTMELVYAQCKPRFYHEYALARLKKMGYQTAVASNSIRATVEVMMAKSNLQRYMDVMLSNEDVTQAKPHPDIYLLAAERLGLQADECLVVEDNEHGIHAAQAAGCHLLVVEEVTETNFANIMSRIAQIESGTVVTGVAGL</sequence>
<organism evidence="5 6">
    <name type="scientific">Candidatus Thiodictyon syntrophicum</name>
    <dbReference type="NCBI Taxonomy" id="1166950"/>
    <lineage>
        <taxon>Bacteria</taxon>
        <taxon>Pseudomonadati</taxon>
        <taxon>Pseudomonadota</taxon>
        <taxon>Gammaproteobacteria</taxon>
        <taxon>Chromatiales</taxon>
        <taxon>Chromatiaceae</taxon>
        <taxon>Thiodictyon</taxon>
    </lineage>
</organism>
<keyword evidence="3" id="KW-0479">Metal-binding</keyword>
<dbReference type="NCBIfam" id="TIGR01509">
    <property type="entry name" value="HAD-SF-IA-v3"/>
    <property type="match status" value="1"/>
</dbReference>
<dbReference type="Pfam" id="PF13419">
    <property type="entry name" value="HAD_2"/>
    <property type="match status" value="1"/>
</dbReference>
<dbReference type="PANTHER" id="PTHR46193">
    <property type="entry name" value="6-PHOSPHOGLUCONATE PHOSPHATASE"/>
    <property type="match status" value="1"/>
</dbReference>
<dbReference type="OrthoDB" id="9782449at2"/>
<dbReference type="NCBIfam" id="TIGR01549">
    <property type="entry name" value="HAD-SF-IA-v1"/>
    <property type="match status" value="1"/>
</dbReference>
<keyword evidence="6" id="KW-1185">Reference proteome</keyword>
<evidence type="ECO:0000256" key="4">
    <source>
        <dbReference type="ARBA" id="ARBA00022842"/>
    </source>
</evidence>
<accession>A0A2K8UE99</accession>
<evidence type="ECO:0000256" key="3">
    <source>
        <dbReference type="ARBA" id="ARBA00022723"/>
    </source>
</evidence>
<dbReference type="SFLD" id="SFLDS00003">
    <property type="entry name" value="Haloacid_Dehalogenase"/>
    <property type="match status" value="1"/>
</dbReference>
<dbReference type="InterPro" id="IPR036412">
    <property type="entry name" value="HAD-like_sf"/>
</dbReference>
<dbReference type="Gene3D" id="1.10.150.240">
    <property type="entry name" value="Putative phosphatase, domain 2"/>
    <property type="match status" value="1"/>
</dbReference>
<dbReference type="PANTHER" id="PTHR46193:SF9">
    <property type="entry name" value="HALOACID DEHALOGENASE-LIKE HYDROLASE DOMAIN-CONTAINING PROTEIN SGPP"/>
    <property type="match status" value="1"/>
</dbReference>
<dbReference type="GO" id="GO:0046872">
    <property type="term" value="F:metal ion binding"/>
    <property type="evidence" value="ECO:0007669"/>
    <property type="project" value="UniProtKB-KW"/>
</dbReference>
<gene>
    <name evidence="5" type="ORF">THSYN_25015</name>
</gene>
<dbReference type="InterPro" id="IPR006439">
    <property type="entry name" value="HAD-SF_hydro_IA"/>
</dbReference>
<evidence type="ECO:0000313" key="5">
    <source>
        <dbReference type="EMBL" id="AUB83882.1"/>
    </source>
</evidence>
<dbReference type="SFLD" id="SFLDG01129">
    <property type="entry name" value="C1.5:_HAD__Beta-PGM__Phosphata"/>
    <property type="match status" value="1"/>
</dbReference>
<dbReference type="InterPro" id="IPR041492">
    <property type="entry name" value="HAD_2"/>
</dbReference>
<dbReference type="SFLD" id="SFLDG01135">
    <property type="entry name" value="C1.5.6:_HAD__Beta-PGM__Phospha"/>
    <property type="match status" value="1"/>
</dbReference>
<keyword evidence="5" id="KW-0378">Hydrolase</keyword>
<dbReference type="AlphaFoldDB" id="A0A2K8UE99"/>
<evidence type="ECO:0000256" key="2">
    <source>
        <dbReference type="ARBA" id="ARBA00006171"/>
    </source>
</evidence>
<proteinExistence type="inferred from homology"/>
<dbReference type="InterPro" id="IPR023198">
    <property type="entry name" value="PGP-like_dom2"/>
</dbReference>
<dbReference type="Proteomes" id="UP000232638">
    <property type="component" value="Chromosome"/>
</dbReference>
<evidence type="ECO:0000256" key="1">
    <source>
        <dbReference type="ARBA" id="ARBA00001946"/>
    </source>
</evidence>
<dbReference type="InterPro" id="IPR023214">
    <property type="entry name" value="HAD_sf"/>
</dbReference>
<evidence type="ECO:0000313" key="6">
    <source>
        <dbReference type="Proteomes" id="UP000232638"/>
    </source>
</evidence>
<dbReference type="SUPFAM" id="SSF56784">
    <property type="entry name" value="HAD-like"/>
    <property type="match status" value="1"/>
</dbReference>
<comment type="cofactor">
    <cofactor evidence="1">
        <name>Mg(2+)</name>
        <dbReference type="ChEBI" id="CHEBI:18420"/>
    </cofactor>
</comment>
<dbReference type="RefSeq" id="WP_100921557.1">
    <property type="nucleotide sequence ID" value="NZ_CP020370.1"/>
</dbReference>
<name>A0A2K8UE99_9GAMM</name>